<keyword evidence="3" id="KW-1185">Reference proteome</keyword>
<accession>A0A1H9WVC1</accession>
<gene>
    <name evidence="2" type="ORF">SAMN05216188_1465</name>
</gene>
<dbReference type="AlphaFoldDB" id="A0A1H9WVC1"/>
<evidence type="ECO:0000313" key="2">
    <source>
        <dbReference type="EMBL" id="SES37882.1"/>
    </source>
</evidence>
<dbReference type="EMBL" id="FOFR01000046">
    <property type="protein sequence ID" value="SES37882.1"/>
    <property type="molecule type" value="Genomic_DNA"/>
</dbReference>
<dbReference type="PROSITE" id="PS51257">
    <property type="entry name" value="PROKAR_LIPOPROTEIN"/>
    <property type="match status" value="1"/>
</dbReference>
<keyword evidence="1" id="KW-0732">Signal</keyword>
<evidence type="ECO:0008006" key="4">
    <source>
        <dbReference type="Google" id="ProtNLM"/>
    </source>
</evidence>
<protein>
    <recommendedName>
        <fullName evidence="4">Lipoprotein</fullName>
    </recommendedName>
</protein>
<dbReference type="Proteomes" id="UP000199352">
    <property type="component" value="Unassembled WGS sequence"/>
</dbReference>
<evidence type="ECO:0000256" key="1">
    <source>
        <dbReference type="SAM" id="SignalP"/>
    </source>
</evidence>
<dbReference type="RefSeq" id="WP_089962560.1">
    <property type="nucleotide sequence ID" value="NZ_FOFR01000046.1"/>
</dbReference>
<sequence>MRTRTLALCLIAVTAIVAACKPVPDAPADSAEPLVVLSVTYSGPRSESGPGGKGKHSVVCVVASDLERHYSERGEHIEIAIKAEESSGYMQGDPCPQGPVISRF</sequence>
<feature type="chain" id="PRO_5038566844" description="Lipoprotein" evidence="1">
    <location>
        <begin position="19"/>
        <end position="104"/>
    </location>
</feature>
<name>A0A1H9WVC1_9PSEU</name>
<proteinExistence type="predicted"/>
<evidence type="ECO:0000313" key="3">
    <source>
        <dbReference type="Proteomes" id="UP000199352"/>
    </source>
</evidence>
<feature type="signal peptide" evidence="1">
    <location>
        <begin position="1"/>
        <end position="18"/>
    </location>
</feature>
<reference evidence="3" key="1">
    <citation type="submission" date="2016-10" db="EMBL/GenBank/DDBJ databases">
        <authorList>
            <person name="Varghese N."/>
            <person name="Submissions S."/>
        </authorList>
    </citation>
    <scope>NUCLEOTIDE SEQUENCE [LARGE SCALE GENOMIC DNA]</scope>
    <source>
        <strain evidence="3">CGMCC 4.3525</strain>
    </source>
</reference>
<organism evidence="2 3">
    <name type="scientific">Lentzea xinjiangensis</name>
    <dbReference type="NCBI Taxonomy" id="402600"/>
    <lineage>
        <taxon>Bacteria</taxon>
        <taxon>Bacillati</taxon>
        <taxon>Actinomycetota</taxon>
        <taxon>Actinomycetes</taxon>
        <taxon>Pseudonocardiales</taxon>
        <taxon>Pseudonocardiaceae</taxon>
        <taxon>Lentzea</taxon>
    </lineage>
</organism>
<dbReference type="STRING" id="402600.SAMN05216188_1465"/>